<accession>A0A0R3S8P8</accession>
<sequence>MEAPEPSISFLTKAIENHMKERSYLEAQLKEIESKSSVAEKDLRTVEKEHSEAKIEGVMLREKKQLLLNKLQIVSDKNDRLNKTLAQNQESERELESKLTESKVQTDSVRSQINGEYLKLQNPIFMELSIPETKDFELPDIEIEALQANYQAIQQSI</sequence>
<reference evidence="6" key="1">
    <citation type="submission" date="2017-02" db="UniProtKB">
        <authorList>
            <consortium name="WormBaseParasite"/>
        </authorList>
    </citation>
    <scope>IDENTIFICATION</scope>
</reference>
<dbReference type="Proteomes" id="UP000274504">
    <property type="component" value="Unassembled WGS sequence"/>
</dbReference>
<evidence type="ECO:0000313" key="4">
    <source>
        <dbReference type="Proteomes" id="UP000274504"/>
    </source>
</evidence>
<name>A0A0R3S8P8_HYMDI</name>
<dbReference type="Proteomes" id="UP000321570">
    <property type="component" value="Unassembled WGS sequence"/>
</dbReference>
<organism evidence="6">
    <name type="scientific">Hymenolepis diminuta</name>
    <name type="common">Rat tapeworm</name>
    <dbReference type="NCBI Taxonomy" id="6216"/>
    <lineage>
        <taxon>Eukaryota</taxon>
        <taxon>Metazoa</taxon>
        <taxon>Spiralia</taxon>
        <taxon>Lophotrochozoa</taxon>
        <taxon>Platyhelminthes</taxon>
        <taxon>Cestoda</taxon>
        <taxon>Eucestoda</taxon>
        <taxon>Cyclophyllidea</taxon>
        <taxon>Hymenolepididae</taxon>
        <taxon>Hymenolepis</taxon>
    </lineage>
</organism>
<evidence type="ECO:0000313" key="3">
    <source>
        <dbReference type="EMBL" id="VUZ39132.1"/>
    </source>
</evidence>
<evidence type="ECO:0000313" key="6">
    <source>
        <dbReference type="WBParaSite" id="HDID_0000054001-mRNA-1"/>
    </source>
</evidence>
<evidence type="ECO:0000313" key="5">
    <source>
        <dbReference type="Proteomes" id="UP000321570"/>
    </source>
</evidence>
<protein>
    <submittedName>
        <fullName evidence="6">GOLGA2L5 domain-containing protein</fullName>
    </submittedName>
</protein>
<proteinExistence type="predicted"/>
<dbReference type="OrthoDB" id="6261321at2759"/>
<dbReference type="EMBL" id="CABIJS010000011">
    <property type="protein sequence ID" value="VUZ39132.1"/>
    <property type="molecule type" value="Genomic_DNA"/>
</dbReference>
<reference evidence="3 5" key="3">
    <citation type="submission" date="2019-07" db="EMBL/GenBank/DDBJ databases">
        <authorList>
            <person name="Jastrzebski P J."/>
            <person name="Paukszto L."/>
            <person name="Jastrzebski P J."/>
        </authorList>
    </citation>
    <scope>NUCLEOTIDE SEQUENCE [LARGE SCALE GENOMIC DNA]</scope>
    <source>
        <strain evidence="3 5">WMS-il1</strain>
    </source>
</reference>
<evidence type="ECO:0000313" key="2">
    <source>
        <dbReference type="EMBL" id="VDL16613.1"/>
    </source>
</evidence>
<dbReference type="EMBL" id="UYSG01000072">
    <property type="protein sequence ID" value="VDL16613.1"/>
    <property type="molecule type" value="Genomic_DNA"/>
</dbReference>
<dbReference type="AlphaFoldDB" id="A0A0R3S8P8"/>
<gene>
    <name evidence="2" type="ORF">HDID_LOCUS541</name>
    <name evidence="3" type="ORF">WMSIL1_LOCUS556</name>
</gene>
<reference evidence="2 4" key="2">
    <citation type="submission" date="2018-11" db="EMBL/GenBank/DDBJ databases">
        <authorList>
            <consortium name="Pathogen Informatics"/>
        </authorList>
    </citation>
    <scope>NUCLEOTIDE SEQUENCE [LARGE SCALE GENOMIC DNA]</scope>
</reference>
<feature type="coiled-coil region" evidence="1">
    <location>
        <begin position="74"/>
        <end position="101"/>
    </location>
</feature>
<evidence type="ECO:0000256" key="1">
    <source>
        <dbReference type="SAM" id="Coils"/>
    </source>
</evidence>
<keyword evidence="1" id="KW-0175">Coiled coil</keyword>
<keyword evidence="5" id="KW-1185">Reference proteome</keyword>
<feature type="coiled-coil region" evidence="1">
    <location>
        <begin position="15"/>
        <end position="49"/>
    </location>
</feature>
<dbReference type="WBParaSite" id="HDID_0000054001-mRNA-1">
    <property type="protein sequence ID" value="HDID_0000054001-mRNA-1"/>
    <property type="gene ID" value="HDID_0000054001"/>
</dbReference>